<dbReference type="InterPro" id="IPR037066">
    <property type="entry name" value="Plug_dom_sf"/>
</dbReference>
<dbReference type="PROSITE" id="PS52016">
    <property type="entry name" value="TONB_DEPENDENT_REC_3"/>
    <property type="match status" value="1"/>
</dbReference>
<comment type="subcellular location">
    <subcellularLocation>
        <location evidence="1 14">Cell outer membrane</location>
        <topology evidence="1 14">Multi-pass membrane protein</topology>
    </subcellularLocation>
</comment>
<evidence type="ECO:0000313" key="21">
    <source>
        <dbReference type="EMBL" id="SDG92135.1"/>
    </source>
</evidence>
<dbReference type="Pfam" id="PF00593">
    <property type="entry name" value="TonB_dep_Rec_b-barrel"/>
    <property type="match status" value="1"/>
</dbReference>
<dbReference type="PANTHER" id="PTHR30069">
    <property type="entry name" value="TONB-DEPENDENT OUTER MEMBRANE RECEPTOR"/>
    <property type="match status" value="1"/>
</dbReference>
<keyword evidence="12 21" id="KW-0675">Receptor</keyword>
<dbReference type="Pfam" id="PF07715">
    <property type="entry name" value="Plug"/>
    <property type="match status" value="1"/>
</dbReference>
<dbReference type="GO" id="GO:0009279">
    <property type="term" value="C:cell outer membrane"/>
    <property type="evidence" value="ECO:0007669"/>
    <property type="project" value="UniProtKB-SubCell"/>
</dbReference>
<keyword evidence="11 14" id="KW-0472">Membrane</keyword>
<dbReference type="NCBIfam" id="NF010051">
    <property type="entry name" value="PRK13528.1"/>
    <property type="match status" value="1"/>
</dbReference>
<organism evidence="21 22">
    <name type="scientific">Phytopseudomonas flavescens</name>
    <dbReference type="NCBI Taxonomy" id="29435"/>
    <lineage>
        <taxon>Bacteria</taxon>
        <taxon>Pseudomonadati</taxon>
        <taxon>Pseudomonadota</taxon>
        <taxon>Gammaproteobacteria</taxon>
        <taxon>Pseudomonadales</taxon>
        <taxon>Pseudomonadaceae</taxon>
        <taxon>Phytopseudomonas</taxon>
    </lineage>
</organism>
<dbReference type="NCBIfam" id="TIGR01783">
    <property type="entry name" value="TonB-siderophor"/>
    <property type="match status" value="1"/>
</dbReference>
<feature type="signal peptide" evidence="18">
    <location>
        <begin position="1"/>
        <end position="22"/>
    </location>
</feature>
<dbReference type="STRING" id="29435.SAMN05216588_101424"/>
<dbReference type="PANTHER" id="PTHR30069:SF8">
    <property type="entry name" value="TONB-DEPENDENT SIDEROPHORE RECEPTOR PROTEIN"/>
    <property type="match status" value="1"/>
</dbReference>
<keyword evidence="5" id="KW-0410">Iron transport</keyword>
<keyword evidence="13 14" id="KW-0998">Cell outer membrane</keyword>
<evidence type="ECO:0000256" key="10">
    <source>
        <dbReference type="ARBA" id="ARBA00023077"/>
    </source>
</evidence>
<dbReference type="Proteomes" id="UP000198606">
    <property type="component" value="Unassembled WGS sequence"/>
</dbReference>
<keyword evidence="8" id="KW-0408">Iron</keyword>
<evidence type="ECO:0000256" key="11">
    <source>
        <dbReference type="ARBA" id="ARBA00023136"/>
    </source>
</evidence>
<feature type="short sequence motif" description="TonB C-terminal box" evidence="15">
    <location>
        <begin position="739"/>
        <end position="756"/>
    </location>
</feature>
<evidence type="ECO:0000256" key="6">
    <source>
        <dbReference type="ARBA" id="ARBA00022692"/>
    </source>
</evidence>
<evidence type="ECO:0000256" key="13">
    <source>
        <dbReference type="ARBA" id="ARBA00023237"/>
    </source>
</evidence>
<keyword evidence="7 18" id="KW-0732">Signal</keyword>
<reference evidence="21 22" key="1">
    <citation type="submission" date="2016-10" db="EMBL/GenBank/DDBJ databases">
        <authorList>
            <person name="de Groot N.N."/>
        </authorList>
    </citation>
    <scope>NUCLEOTIDE SEQUENCE [LARGE SCALE GENOMIC DNA]</scope>
    <source>
        <strain evidence="21 22">LMG 18387</strain>
    </source>
</reference>
<keyword evidence="10 16" id="KW-0798">TonB box</keyword>
<feature type="region of interest" description="Disordered" evidence="17">
    <location>
        <begin position="414"/>
        <end position="442"/>
    </location>
</feature>
<evidence type="ECO:0000256" key="12">
    <source>
        <dbReference type="ARBA" id="ARBA00023170"/>
    </source>
</evidence>
<feature type="compositionally biased region" description="Polar residues" evidence="17">
    <location>
        <begin position="422"/>
        <end position="440"/>
    </location>
</feature>
<evidence type="ECO:0000256" key="17">
    <source>
        <dbReference type="SAM" id="MobiDB-lite"/>
    </source>
</evidence>
<dbReference type="GO" id="GO:0015344">
    <property type="term" value="F:siderophore uptake transmembrane transporter activity"/>
    <property type="evidence" value="ECO:0007669"/>
    <property type="project" value="TreeGrafter"/>
</dbReference>
<dbReference type="InterPro" id="IPR036942">
    <property type="entry name" value="Beta-barrel_TonB_sf"/>
</dbReference>
<dbReference type="NCBIfam" id="NF010048">
    <property type="entry name" value="PRK13524.1"/>
    <property type="match status" value="1"/>
</dbReference>
<feature type="region of interest" description="Disordered" evidence="17">
    <location>
        <begin position="103"/>
        <end position="122"/>
    </location>
</feature>
<dbReference type="InterPro" id="IPR010105">
    <property type="entry name" value="TonB_sidphr_rcpt"/>
</dbReference>
<evidence type="ECO:0000256" key="16">
    <source>
        <dbReference type="RuleBase" id="RU003357"/>
    </source>
</evidence>
<evidence type="ECO:0000259" key="20">
    <source>
        <dbReference type="Pfam" id="PF07715"/>
    </source>
</evidence>
<dbReference type="GO" id="GO:0038023">
    <property type="term" value="F:signaling receptor activity"/>
    <property type="evidence" value="ECO:0007669"/>
    <property type="project" value="InterPro"/>
</dbReference>
<evidence type="ECO:0000256" key="3">
    <source>
        <dbReference type="ARBA" id="ARBA00022448"/>
    </source>
</evidence>
<evidence type="ECO:0000256" key="7">
    <source>
        <dbReference type="ARBA" id="ARBA00022729"/>
    </source>
</evidence>
<dbReference type="InterPro" id="IPR010917">
    <property type="entry name" value="TonB_rcpt_CS"/>
</dbReference>
<protein>
    <submittedName>
        <fullName evidence="21">Ferric enterobactin receptor</fullName>
    </submittedName>
</protein>
<dbReference type="PROSITE" id="PS01156">
    <property type="entry name" value="TONB_DEPENDENT_REC_2"/>
    <property type="match status" value="1"/>
</dbReference>
<evidence type="ECO:0000256" key="14">
    <source>
        <dbReference type="PROSITE-ProRule" id="PRU01360"/>
    </source>
</evidence>
<dbReference type="EMBL" id="FNDG01000001">
    <property type="protein sequence ID" value="SDG92135.1"/>
    <property type="molecule type" value="Genomic_DNA"/>
</dbReference>
<dbReference type="CDD" id="cd01347">
    <property type="entry name" value="ligand_gated_channel"/>
    <property type="match status" value="1"/>
</dbReference>
<dbReference type="InterPro" id="IPR039426">
    <property type="entry name" value="TonB-dep_rcpt-like"/>
</dbReference>
<keyword evidence="4 14" id="KW-1134">Transmembrane beta strand</keyword>
<evidence type="ECO:0000256" key="5">
    <source>
        <dbReference type="ARBA" id="ARBA00022496"/>
    </source>
</evidence>
<evidence type="ECO:0000256" key="8">
    <source>
        <dbReference type="ARBA" id="ARBA00023004"/>
    </source>
</evidence>
<feature type="domain" description="TonB-dependent receptor-like beta-barrel" evidence="19">
    <location>
        <begin position="283"/>
        <end position="722"/>
    </location>
</feature>
<accession>A0A1G7Y6P2</accession>
<evidence type="ECO:0000256" key="9">
    <source>
        <dbReference type="ARBA" id="ARBA00023065"/>
    </source>
</evidence>
<keyword evidence="6 14" id="KW-0812">Transmembrane</keyword>
<dbReference type="GO" id="GO:0044718">
    <property type="term" value="P:siderophore transmembrane transport"/>
    <property type="evidence" value="ECO:0007669"/>
    <property type="project" value="TreeGrafter"/>
</dbReference>
<feature type="domain" description="TonB-dependent receptor plug" evidence="20">
    <location>
        <begin position="73"/>
        <end position="188"/>
    </location>
</feature>
<dbReference type="RefSeq" id="WP_084305784.1">
    <property type="nucleotide sequence ID" value="NZ_FNDG01000001.1"/>
</dbReference>
<proteinExistence type="inferred from homology"/>
<feature type="chain" id="PRO_5011707001" evidence="18">
    <location>
        <begin position="23"/>
        <end position="756"/>
    </location>
</feature>
<evidence type="ECO:0000313" key="22">
    <source>
        <dbReference type="Proteomes" id="UP000198606"/>
    </source>
</evidence>
<keyword evidence="9" id="KW-0406">Ion transport</keyword>
<evidence type="ECO:0000256" key="2">
    <source>
        <dbReference type="ARBA" id="ARBA00009810"/>
    </source>
</evidence>
<evidence type="ECO:0000256" key="1">
    <source>
        <dbReference type="ARBA" id="ARBA00004571"/>
    </source>
</evidence>
<evidence type="ECO:0000259" key="19">
    <source>
        <dbReference type="Pfam" id="PF00593"/>
    </source>
</evidence>
<dbReference type="Gene3D" id="2.40.170.20">
    <property type="entry name" value="TonB-dependent receptor, beta-barrel domain"/>
    <property type="match status" value="1"/>
</dbReference>
<name>A0A1G7Y6P2_9GAMM</name>
<dbReference type="AlphaFoldDB" id="A0A1G7Y6P2"/>
<keyword evidence="3 14" id="KW-0813">Transport</keyword>
<dbReference type="InterPro" id="IPR058134">
    <property type="entry name" value="PirA/FepA/PfeA"/>
</dbReference>
<evidence type="ECO:0000256" key="4">
    <source>
        <dbReference type="ARBA" id="ARBA00022452"/>
    </source>
</evidence>
<evidence type="ECO:0000256" key="15">
    <source>
        <dbReference type="PROSITE-ProRule" id="PRU10144"/>
    </source>
</evidence>
<dbReference type="InterPro" id="IPR000531">
    <property type="entry name" value="Beta-barrel_TonB"/>
</dbReference>
<comment type="similarity">
    <text evidence="2 14 16">Belongs to the TonB-dependent receptor family.</text>
</comment>
<dbReference type="Gene3D" id="2.170.130.10">
    <property type="entry name" value="TonB-dependent receptor, plug domain"/>
    <property type="match status" value="1"/>
</dbReference>
<sequence length="756" mass="81309">MNPKYKPNLLATAILLVFSTPAAVVAQTTEISLDEAATHDAGGSLSAKGSSQALQLEETRVLGTAEEEVKQALGVSVITADDIKKRPPVNDLSDIIRTMPGVNLTGNSSSGQRGNNRQIDIRGMGPENTLILIDGKPSTSRNAVRYGWRGERDTRGDSNWVPAEQVERIEVLRGPAAARYGSGAAGGVVNIITKRPTDKASGSLTLFTNLPEDGDEGATRRANFSLSGPLTEQLTYRVYGSANKTDADSPGINADHQAADPDTNLIGGREGVRNRDINSLLSWQLSDQQTLEFEAGFSRQGNIYAGDSQNANSEPTGLTGTLAENGAETNRMYRQNYAISHLGDWVFGTSRLTLAFDSTRNTRLQEGLGGRSEGRIANESNTTSVLDNYRLDGEVNLPIDAVFQQVVTIGGEWSESKLDDPGSTQGGSSAIGNIPGTTANAADRDSVSRARIAALYVEDNIELRPGTILTPGLRLDEHSEFGINWSPSLNGSQALNDQFTLKGGIARAFKAPNLYQSNPDYLLATNGNGCPVQIATGACYLVGNKDLDAEISVNKEIGIAFQGEQISSSLTYFRNDYKNKIVAGTEIFGTIGNYNVLQWSNAKKAVVEGLEGNLLIPLSDSLSWNTNFTYMLESIDKDTGNPLSLTPEYTVNSTLDWQASDRLSLQLSTVYYGEQEAPTNVVNRNDASGLSTESVDPYHIWGVSAGYAFTDQVSTRVGVSNIFDKRLYREGNANTAGANTYNEPGRALYLSLTTAF</sequence>
<dbReference type="InterPro" id="IPR012910">
    <property type="entry name" value="Plug_dom"/>
</dbReference>
<dbReference type="SUPFAM" id="SSF56935">
    <property type="entry name" value="Porins"/>
    <property type="match status" value="1"/>
</dbReference>
<evidence type="ECO:0000256" key="18">
    <source>
        <dbReference type="SAM" id="SignalP"/>
    </source>
</evidence>
<gene>
    <name evidence="21" type="ORF">SAMN05216588_101424</name>
</gene>
<feature type="compositionally biased region" description="Polar residues" evidence="17">
    <location>
        <begin position="104"/>
        <end position="118"/>
    </location>
</feature>